<name>A0A4R1RNI1_9FLAO</name>
<dbReference type="EMBL" id="SLUP01000002">
    <property type="protein sequence ID" value="TCL67719.1"/>
    <property type="molecule type" value="Genomic_DNA"/>
</dbReference>
<evidence type="ECO:0000313" key="3">
    <source>
        <dbReference type="EMBL" id="TCL67719.1"/>
    </source>
</evidence>
<sequence>MKKQYVILALLLGCMQLVQAQFTLDGEFRPRTEYRNGFGSIIPDAADAGFGISTRIRLNAGYNTESYKFYLSLQDVMVWGENRQILPYDQNNSFAVFEAWADINLGEGFSTKLGRQVISYDDQRIFGGLDWAQQGRNHDAALLKYNKGKFMADLGLAFSQDYSDPTGFKSTSTAYNTTGFFTYKTMQYLYLKQAWENFSGSLILLNNGFQNFDTTVDPSVVDGTSNLQTFGTHLDYKKGNFGLAANAFIQTGKEQLTAGEVDVKGAYLLGLDLTYKASAKVGLGAGLEIISGNDKGAGETSAFFPLYGTNHKFNGFMDYFFVGNHVNSIGLFDVHVSANFTLNETSSLSVTALNFSGEQDLASGEKQLGTELDLVYSKKFKGYSLVLGYSQMFAADGMYELMRTRPELTTLTKDNAADIQNWAWAMLVIKPKFLN</sequence>
<evidence type="ECO:0000313" key="4">
    <source>
        <dbReference type="Proteomes" id="UP000295455"/>
    </source>
</evidence>
<comment type="caution">
    <text evidence="3">The sequence shown here is derived from an EMBL/GenBank/DDBJ whole genome shotgun (WGS) entry which is preliminary data.</text>
</comment>
<dbReference type="OrthoDB" id="1070463at2"/>
<feature type="domain" description="Alginate export" evidence="2">
    <location>
        <begin position="25"/>
        <end position="345"/>
    </location>
</feature>
<dbReference type="Gene3D" id="2.40.160.100">
    <property type="match status" value="1"/>
</dbReference>
<accession>A0A4R1RNI1</accession>
<keyword evidence="4" id="KW-1185">Reference proteome</keyword>
<organism evidence="3 4">
    <name type="scientific">Mariniflexile fucanivorans</name>
    <dbReference type="NCBI Taxonomy" id="264023"/>
    <lineage>
        <taxon>Bacteria</taxon>
        <taxon>Pseudomonadati</taxon>
        <taxon>Bacteroidota</taxon>
        <taxon>Flavobacteriia</taxon>
        <taxon>Flavobacteriales</taxon>
        <taxon>Flavobacteriaceae</taxon>
        <taxon>Mariniflexile</taxon>
    </lineage>
</organism>
<dbReference type="AlphaFoldDB" id="A0A4R1RNI1"/>
<evidence type="ECO:0000259" key="2">
    <source>
        <dbReference type="Pfam" id="PF13372"/>
    </source>
</evidence>
<proteinExistence type="predicted"/>
<dbReference type="Pfam" id="PF13372">
    <property type="entry name" value="Alginate_exp"/>
    <property type="match status" value="1"/>
</dbReference>
<dbReference type="InterPro" id="IPR025388">
    <property type="entry name" value="Alginate_export_dom"/>
</dbReference>
<dbReference type="InterPro" id="IPR053728">
    <property type="entry name" value="Alginate_Permeability_Chnl"/>
</dbReference>
<gene>
    <name evidence="3" type="ORF">EV196_102279</name>
</gene>
<reference evidence="3 4" key="1">
    <citation type="submission" date="2019-03" db="EMBL/GenBank/DDBJ databases">
        <title>Genomic Encyclopedia of Type Strains, Phase IV (KMG-IV): sequencing the most valuable type-strain genomes for metagenomic binning, comparative biology and taxonomic classification.</title>
        <authorList>
            <person name="Goeker M."/>
        </authorList>
    </citation>
    <scope>NUCLEOTIDE SEQUENCE [LARGE SCALE GENOMIC DNA]</scope>
    <source>
        <strain evidence="3 4">DSM 18792</strain>
    </source>
</reference>
<protein>
    <submittedName>
        <fullName evidence="3">Alginate export protein</fullName>
    </submittedName>
</protein>
<keyword evidence="1" id="KW-0732">Signal</keyword>
<feature type="signal peptide" evidence="1">
    <location>
        <begin position="1"/>
        <end position="20"/>
    </location>
</feature>
<dbReference type="Proteomes" id="UP000295455">
    <property type="component" value="Unassembled WGS sequence"/>
</dbReference>
<evidence type="ECO:0000256" key="1">
    <source>
        <dbReference type="SAM" id="SignalP"/>
    </source>
</evidence>
<feature type="chain" id="PRO_5020824073" evidence="1">
    <location>
        <begin position="21"/>
        <end position="435"/>
    </location>
</feature>
<dbReference type="RefSeq" id="WP_132215537.1">
    <property type="nucleotide sequence ID" value="NZ_OX156936.1"/>
</dbReference>